<gene>
    <name evidence="2" type="ORF">EFY79_07800</name>
</gene>
<comment type="caution">
    <text evidence="2">The sequence shown here is derived from an EMBL/GenBank/DDBJ whole genome shotgun (WGS) entry which is preliminary data.</text>
</comment>
<dbReference type="InterPro" id="IPR019734">
    <property type="entry name" value="TPR_rpt"/>
</dbReference>
<dbReference type="AlphaFoldDB" id="A0A3M9NIK8"/>
<keyword evidence="3" id="KW-1185">Reference proteome</keyword>
<dbReference type="PROSITE" id="PS50005">
    <property type="entry name" value="TPR"/>
    <property type="match status" value="1"/>
</dbReference>
<evidence type="ECO:0000313" key="3">
    <source>
        <dbReference type="Proteomes" id="UP000267223"/>
    </source>
</evidence>
<protein>
    <submittedName>
        <fullName evidence="2">Uncharacterized protein</fullName>
    </submittedName>
</protein>
<dbReference type="OrthoDB" id="714416at2"/>
<reference evidence="2 3" key="1">
    <citation type="submission" date="2018-11" db="EMBL/GenBank/DDBJ databases">
        <title>Draft genome sequence of Ferruginibacter sp. BO-59.</title>
        <authorList>
            <person name="Im W.T."/>
        </authorList>
    </citation>
    <scope>NUCLEOTIDE SEQUENCE [LARGE SCALE GENOMIC DNA]</scope>
    <source>
        <strain evidence="2 3">BO-59</strain>
    </source>
</reference>
<keyword evidence="1" id="KW-0802">TPR repeat</keyword>
<dbReference type="SUPFAM" id="SSF48452">
    <property type="entry name" value="TPR-like"/>
    <property type="match status" value="1"/>
</dbReference>
<evidence type="ECO:0000256" key="1">
    <source>
        <dbReference type="PROSITE-ProRule" id="PRU00339"/>
    </source>
</evidence>
<dbReference type="InterPro" id="IPR011990">
    <property type="entry name" value="TPR-like_helical_dom_sf"/>
</dbReference>
<sequence length="520" mass="62010">MPNRSTDALFQLVHSLQKSEKRNFKLYVKRNSSNNDLKVVQLFDAIDKMNVYDENVLMSKTSSIKKQQLPNIKAHLYRQILGSLRLLESADNIDLQMHEQLDYARILYNKGLYLQSLKILEKIKEAARAANQVNFYIEVLILEKKIESLHITRSMQDRADELTLDVHESNERLIKQSKLSNLALQLYSWYIKNGLARNSADEEEIEDYFHQHLTEDIKHPEGFYERLYFNQSYSWYAFIRQDYLMYYRYTQKWVDVFINEPSMISIETGNYIKGLHNLLNAHFTLRNFSGFEKTIAILEEFGDSDIVKKNDNNQIQVFVYLYTAKINKHFLEGTFREGLEVVDEIESKLDAYNLFLDQHRRLVFYYKIASLYFGAGDYDKAIDYLNKIINWKVNLRSDLQCYARLLHLIAHYEIGNFQLLEYLVKTVYRFMAKMQNLSLVEEEIFRFLRKSFYMSAARLKPEFENLLNTIRQFETSKFETRAFAYLDIISWLESKVLDKPIYEIIHEKYLRGRKLYNQNS</sequence>
<dbReference type="EMBL" id="RJJR01000005">
    <property type="protein sequence ID" value="RNI37295.1"/>
    <property type="molecule type" value="Genomic_DNA"/>
</dbReference>
<dbReference type="Gene3D" id="1.25.40.10">
    <property type="entry name" value="Tetratricopeptide repeat domain"/>
    <property type="match status" value="1"/>
</dbReference>
<name>A0A3M9NIK8_9BACT</name>
<accession>A0A3M9NIK8</accession>
<proteinExistence type="predicted"/>
<dbReference type="Proteomes" id="UP000267223">
    <property type="component" value="Unassembled WGS sequence"/>
</dbReference>
<feature type="repeat" description="TPR" evidence="1">
    <location>
        <begin position="362"/>
        <end position="395"/>
    </location>
</feature>
<organism evidence="2 3">
    <name type="scientific">Hanamia caeni</name>
    <dbReference type="NCBI Taxonomy" id="2294116"/>
    <lineage>
        <taxon>Bacteria</taxon>
        <taxon>Pseudomonadati</taxon>
        <taxon>Bacteroidota</taxon>
        <taxon>Chitinophagia</taxon>
        <taxon>Chitinophagales</taxon>
        <taxon>Chitinophagaceae</taxon>
        <taxon>Hanamia</taxon>
    </lineage>
</organism>
<evidence type="ECO:0000313" key="2">
    <source>
        <dbReference type="EMBL" id="RNI37295.1"/>
    </source>
</evidence>
<dbReference type="RefSeq" id="WP_123120136.1">
    <property type="nucleotide sequence ID" value="NZ_RJJR01000005.1"/>
</dbReference>